<organism evidence="1 2">
    <name type="scientific">Saccharolobus caldissimus</name>
    <dbReference type="NCBI Taxonomy" id="1702097"/>
    <lineage>
        <taxon>Archaea</taxon>
        <taxon>Thermoproteota</taxon>
        <taxon>Thermoprotei</taxon>
        <taxon>Sulfolobales</taxon>
        <taxon>Sulfolobaceae</taxon>
        <taxon>Saccharolobus</taxon>
    </lineage>
</organism>
<dbReference type="RefSeq" id="WP_229572177.1">
    <property type="nucleotide sequence ID" value="NZ_AP025226.1"/>
</dbReference>
<keyword evidence="2" id="KW-1185">Reference proteome</keyword>
<dbReference type="Proteomes" id="UP001319921">
    <property type="component" value="Chromosome"/>
</dbReference>
<dbReference type="EMBL" id="AP025226">
    <property type="protein sequence ID" value="BDB98266.1"/>
    <property type="molecule type" value="Genomic_DNA"/>
</dbReference>
<proteinExistence type="predicted"/>
<reference evidence="1 2" key="1">
    <citation type="journal article" date="2022" name="Microbiol. Resour. Announc.">
        <title>Complete Genome Sequence of the Hyperthermophilic and Acidophilic Archaeon Saccharolobus caldissimus Strain HS-3T.</title>
        <authorList>
            <person name="Sakai H.D."/>
            <person name="Kurosawa N."/>
        </authorList>
    </citation>
    <scope>NUCLEOTIDE SEQUENCE [LARGE SCALE GENOMIC DNA]</scope>
    <source>
        <strain evidence="1 2">JCM32116</strain>
    </source>
</reference>
<sequence length="53" mass="5980">MEQIVFRGVMSSAGRDKYGDQRYTINVPKSVRDKVSKIVGKEVIVIVILPDDE</sequence>
<evidence type="ECO:0000313" key="1">
    <source>
        <dbReference type="EMBL" id="BDB98266.1"/>
    </source>
</evidence>
<protein>
    <submittedName>
        <fullName evidence="1">Uncharacterized protein</fullName>
    </submittedName>
</protein>
<dbReference type="AlphaFoldDB" id="A0AAQ4CR35"/>
<evidence type="ECO:0000313" key="2">
    <source>
        <dbReference type="Proteomes" id="UP001319921"/>
    </source>
</evidence>
<gene>
    <name evidence="1" type="ORF">SACC_12830</name>
</gene>
<dbReference type="KEGG" id="scas:SACC_12830"/>
<name>A0AAQ4CR35_9CREN</name>
<dbReference type="GeneID" id="68866021"/>
<accession>A0AAQ4CR35</accession>